<keyword evidence="1" id="KW-0998">Cell outer membrane</keyword>
<evidence type="ECO:0000259" key="3">
    <source>
        <dbReference type="Pfam" id="PF07715"/>
    </source>
</evidence>
<dbReference type="InterPro" id="IPR039426">
    <property type="entry name" value="TonB-dep_rcpt-like"/>
</dbReference>
<reference evidence="4 5" key="1">
    <citation type="submission" date="2019-11" db="EMBL/GenBank/DDBJ databases">
        <authorList>
            <person name="Zheng R.K."/>
            <person name="Sun C.M."/>
        </authorList>
    </citation>
    <scope>NUCLEOTIDE SEQUENCE [LARGE SCALE GENOMIC DNA]</scope>
    <source>
        <strain evidence="4 5">WC007</strain>
    </source>
</reference>
<dbReference type="SUPFAM" id="SSF49464">
    <property type="entry name" value="Carboxypeptidase regulatory domain-like"/>
    <property type="match status" value="1"/>
</dbReference>
<evidence type="ECO:0000313" key="4">
    <source>
        <dbReference type="EMBL" id="QGY42331.1"/>
    </source>
</evidence>
<dbReference type="InterPro" id="IPR037066">
    <property type="entry name" value="Plug_dom_sf"/>
</dbReference>
<organism evidence="4 5">
    <name type="scientific">Maribellus comscasis</name>
    <dbReference type="NCBI Taxonomy" id="2681766"/>
    <lineage>
        <taxon>Bacteria</taxon>
        <taxon>Pseudomonadati</taxon>
        <taxon>Bacteroidota</taxon>
        <taxon>Bacteroidia</taxon>
        <taxon>Marinilabiliales</taxon>
        <taxon>Prolixibacteraceae</taxon>
        <taxon>Maribellus</taxon>
    </lineage>
</organism>
<dbReference type="NCBIfam" id="TIGR04057">
    <property type="entry name" value="SusC_RagA_signa"/>
    <property type="match status" value="1"/>
</dbReference>
<dbReference type="Pfam" id="PF13715">
    <property type="entry name" value="CarbopepD_reg_2"/>
    <property type="match status" value="1"/>
</dbReference>
<dbReference type="InterPro" id="IPR012910">
    <property type="entry name" value="Plug_dom"/>
</dbReference>
<dbReference type="FunFam" id="2.60.40.1120:FF:000003">
    <property type="entry name" value="Outer membrane protein Omp121"/>
    <property type="match status" value="1"/>
</dbReference>
<dbReference type="Proteomes" id="UP000428260">
    <property type="component" value="Chromosome"/>
</dbReference>
<dbReference type="KEGG" id="mcos:GM418_01265"/>
<sequence>MKKKFIIEPLCVHMHRLVHFLRISSFSVLFFLMSVSGLFAESLSQGAELLSDKEIKKENLLIGEITGTQQNNTVSGNVTDESGVPLPGVSIFLKGTTTGVTTDIDGNFTIEVSDEDQVLVFSFMGMKTLELAVKDQQLINVVLEDDVIGLEEVVAVGYGTQKKANLTGAVTQIDAEQLESRPVSSFSQSLQGTMPGLTLTRSSGRDNVSTSINIRGFTSINGGNPLVLIDGIEGDIDVINPRDVESVTVLKDAAASAIYGSRGAFGVILVTTKNAKEGTTRVNYDNNFSWSTPTTNTNFMTDPYETIMLVDESFRGRVGRTYTGYSEKDYEELKKRSEDPSLPDYVVENRKGQDQYIYYGNTDWYHTTFRTWRPSQNHNFSVIGGSEKVRGLLSGRVYDSKGILKIQDDEFKSHNIRGKIEIDVKDWLTLFGNLQYNNNSNLEHGGSHNGWAEPWGSYIWVHALPSYLPKNPDGTATYRTELNNYTIGDGLWSQLYYGKTFRETKFNQLVNTIGANVKPLKNFDIHFDYTAKLDFSNTYTRTVKSPWAIYPDEISYLGNDSYREVIDHDEFHAINLYGTYSLEKEKHSLKGMVGFNQEDKLYKTVDARKKNLISDDLNALTLGTSDPEAYGTLTDWAVRGFFYRLNYNFDRKYLLELNGRYDGTSRFPEDFRWGFFPSASVGWYASNENFFQGIKDYVNEFKLRASYGSLGNQEVGAYDYSPTMSQGTSGSYVIDGQKVNYITPPGLNPLDITWETVNTIDFGFDMAFWRNRFALNFDWFERQTTGMLTKGKTLPAVIGTGSPKENAADLSTKGFEITLSFHESFNLAGKPLRIDLTGVLSNSKSEITRFDNPNNYLGDYYVGQTIGEIWGYTIDGLFQSDEEAAAYDVDQTRVNSSIQASPGEFGKLLGGDMKYVDLDGDKEISNGEYTLENPGDMKIIGNSSIQFPYSFVFNADWNNINLSLTMQGVGKQDWYPSTDSRIFWGPYARPYVSFIRKDLGKEVWSEDNKDAYFPSVYRGYGALGSNRQMGAVNDRYLQDISYLRLKNLTVSYTIPSKLTQKVSIQKLKVYFSGENLLTFSKLTDYIDPEQASATSTAQTYPFSKVYSMGLSITL</sequence>
<feature type="transmembrane region" description="Helical" evidence="2">
    <location>
        <begin position="20"/>
        <end position="40"/>
    </location>
</feature>
<evidence type="ECO:0000256" key="2">
    <source>
        <dbReference type="SAM" id="Phobius"/>
    </source>
</evidence>
<gene>
    <name evidence="4" type="ORF">GM418_01265</name>
</gene>
<accession>A0A6I6JJ88</accession>
<evidence type="ECO:0000313" key="5">
    <source>
        <dbReference type="Proteomes" id="UP000428260"/>
    </source>
</evidence>
<dbReference type="Gene3D" id="2.170.130.10">
    <property type="entry name" value="TonB-dependent receptor, plug domain"/>
    <property type="match status" value="1"/>
</dbReference>
<evidence type="ECO:0000256" key="1">
    <source>
        <dbReference type="PROSITE-ProRule" id="PRU01360"/>
    </source>
</evidence>
<protein>
    <submittedName>
        <fullName evidence="4">SusC/RagA family TonB-linked outer membrane protein</fullName>
    </submittedName>
</protein>
<dbReference type="InterPro" id="IPR008969">
    <property type="entry name" value="CarboxyPept-like_regulatory"/>
</dbReference>
<keyword evidence="1 2" id="KW-0472">Membrane</keyword>
<dbReference type="EMBL" id="CP046401">
    <property type="protein sequence ID" value="QGY42331.1"/>
    <property type="molecule type" value="Genomic_DNA"/>
</dbReference>
<dbReference type="SUPFAM" id="SSF56935">
    <property type="entry name" value="Porins"/>
    <property type="match status" value="1"/>
</dbReference>
<keyword evidence="2" id="KW-1133">Transmembrane helix</keyword>
<dbReference type="Gene3D" id="2.60.40.1120">
    <property type="entry name" value="Carboxypeptidase-like, regulatory domain"/>
    <property type="match status" value="1"/>
</dbReference>
<dbReference type="GO" id="GO:0009279">
    <property type="term" value="C:cell outer membrane"/>
    <property type="evidence" value="ECO:0007669"/>
    <property type="project" value="UniProtKB-SubCell"/>
</dbReference>
<dbReference type="RefSeq" id="WP_158862386.1">
    <property type="nucleotide sequence ID" value="NZ_CP046401.1"/>
</dbReference>
<name>A0A6I6JJ88_9BACT</name>
<dbReference type="InterPro" id="IPR023997">
    <property type="entry name" value="TonB-dep_OMP_SusC/RagA_CS"/>
</dbReference>
<dbReference type="AlphaFoldDB" id="A0A6I6JJ88"/>
<proteinExistence type="inferred from homology"/>
<feature type="domain" description="TonB-dependent receptor plug" evidence="3">
    <location>
        <begin position="163"/>
        <end position="267"/>
    </location>
</feature>
<keyword evidence="5" id="KW-1185">Reference proteome</keyword>
<dbReference type="Pfam" id="PF07715">
    <property type="entry name" value="Plug"/>
    <property type="match status" value="1"/>
</dbReference>
<dbReference type="NCBIfam" id="TIGR04056">
    <property type="entry name" value="OMP_RagA_SusC"/>
    <property type="match status" value="1"/>
</dbReference>
<comment type="similarity">
    <text evidence="1">Belongs to the TonB-dependent receptor family.</text>
</comment>
<keyword evidence="1" id="KW-1134">Transmembrane beta strand</keyword>
<keyword evidence="1" id="KW-0813">Transport</keyword>
<dbReference type="PROSITE" id="PS52016">
    <property type="entry name" value="TONB_DEPENDENT_REC_3"/>
    <property type="match status" value="1"/>
</dbReference>
<dbReference type="InterPro" id="IPR023996">
    <property type="entry name" value="TonB-dep_OMP_SusC/RagA"/>
</dbReference>
<keyword evidence="1 2" id="KW-0812">Transmembrane</keyword>
<comment type="subcellular location">
    <subcellularLocation>
        <location evidence="1">Cell outer membrane</location>
        <topology evidence="1">Multi-pass membrane protein</topology>
    </subcellularLocation>
</comment>